<comment type="function">
    <text evidence="17">Member of the two-component regulatory system PhoR/PhoB involved in the phosphate regulon genes expression. PhoR may function as a membrane-associated protein kinase that phosphorylates PhoB in response to environmental signals.</text>
</comment>
<keyword evidence="9" id="KW-0808">Transferase</keyword>
<dbReference type="EMBL" id="QGGU01000001">
    <property type="protein sequence ID" value="PWK54189.1"/>
    <property type="molecule type" value="Genomic_DNA"/>
</dbReference>
<dbReference type="SUPFAM" id="SSF55874">
    <property type="entry name" value="ATPase domain of HSP90 chaperone/DNA topoisomerase II/histidine kinase"/>
    <property type="match status" value="1"/>
</dbReference>
<keyword evidence="8" id="KW-0592">Phosphate transport</keyword>
<dbReference type="GO" id="GO:0006817">
    <property type="term" value="P:phosphate ion transport"/>
    <property type="evidence" value="ECO:0007669"/>
    <property type="project" value="UniProtKB-KW"/>
</dbReference>
<evidence type="ECO:0000256" key="12">
    <source>
        <dbReference type="ARBA" id="ARBA00022777"/>
    </source>
</evidence>
<dbReference type="GO" id="GO:0005524">
    <property type="term" value="F:ATP binding"/>
    <property type="evidence" value="ECO:0007669"/>
    <property type="project" value="UniProtKB-KW"/>
</dbReference>
<dbReference type="GO" id="GO:0016036">
    <property type="term" value="P:cellular response to phosphate starvation"/>
    <property type="evidence" value="ECO:0007669"/>
    <property type="project" value="TreeGrafter"/>
</dbReference>
<dbReference type="FunFam" id="3.30.565.10:FF:000032">
    <property type="entry name" value="Phosphate regulon sensor histidine kinase PhoR"/>
    <property type="match status" value="1"/>
</dbReference>
<dbReference type="SUPFAM" id="SSF55785">
    <property type="entry name" value="PYP-like sensor domain (PAS domain)"/>
    <property type="match status" value="1"/>
</dbReference>
<dbReference type="InterPro" id="IPR036890">
    <property type="entry name" value="HATPase_C_sf"/>
</dbReference>
<comment type="subcellular location">
    <subcellularLocation>
        <location evidence="2">Cell membrane</location>
    </subcellularLocation>
</comment>
<evidence type="ECO:0000256" key="17">
    <source>
        <dbReference type="ARBA" id="ARBA00025207"/>
    </source>
</evidence>
<evidence type="ECO:0000256" key="15">
    <source>
        <dbReference type="ARBA" id="ARBA00023012"/>
    </source>
</evidence>
<dbReference type="EC" id="2.7.13.3" evidence="3"/>
<organism evidence="20 21">
    <name type="scientific">Pleionea mediterranea</name>
    <dbReference type="NCBI Taxonomy" id="523701"/>
    <lineage>
        <taxon>Bacteria</taxon>
        <taxon>Pseudomonadati</taxon>
        <taxon>Pseudomonadota</taxon>
        <taxon>Gammaproteobacteria</taxon>
        <taxon>Oceanospirillales</taxon>
        <taxon>Pleioneaceae</taxon>
        <taxon>Pleionea</taxon>
    </lineage>
</organism>
<evidence type="ECO:0000256" key="7">
    <source>
        <dbReference type="ARBA" id="ARBA00022553"/>
    </source>
</evidence>
<keyword evidence="5" id="KW-0813">Transport</keyword>
<dbReference type="Pfam" id="PF02518">
    <property type="entry name" value="HATPase_c"/>
    <property type="match status" value="1"/>
</dbReference>
<evidence type="ECO:0000313" key="21">
    <source>
        <dbReference type="Proteomes" id="UP000245790"/>
    </source>
</evidence>
<dbReference type="InterPro" id="IPR014310">
    <property type="entry name" value="Sig_transdc_His_kinase_PhoR"/>
</dbReference>
<dbReference type="Gene3D" id="3.30.450.20">
    <property type="entry name" value="PAS domain"/>
    <property type="match status" value="1"/>
</dbReference>
<proteinExistence type="predicted"/>
<dbReference type="PROSITE" id="PS50109">
    <property type="entry name" value="HIS_KIN"/>
    <property type="match status" value="1"/>
</dbReference>
<dbReference type="GO" id="GO:0005886">
    <property type="term" value="C:plasma membrane"/>
    <property type="evidence" value="ECO:0007669"/>
    <property type="project" value="UniProtKB-SubCell"/>
</dbReference>
<protein>
    <recommendedName>
        <fullName evidence="4">Phosphate regulon sensor protein PhoR</fullName>
        <ecNumber evidence="3">2.7.13.3</ecNumber>
    </recommendedName>
</protein>
<keyword evidence="11" id="KW-0547">Nucleotide-binding</keyword>
<dbReference type="GO" id="GO:0004721">
    <property type="term" value="F:phosphoprotein phosphatase activity"/>
    <property type="evidence" value="ECO:0007669"/>
    <property type="project" value="InterPro"/>
</dbReference>
<keyword evidence="10 18" id="KW-0812">Transmembrane</keyword>
<reference evidence="20 21" key="1">
    <citation type="submission" date="2018-05" db="EMBL/GenBank/DDBJ databases">
        <title>Genomic Encyclopedia of Type Strains, Phase IV (KMG-IV): sequencing the most valuable type-strain genomes for metagenomic binning, comparative biology and taxonomic classification.</title>
        <authorList>
            <person name="Goeker M."/>
        </authorList>
    </citation>
    <scope>NUCLEOTIDE SEQUENCE [LARGE SCALE GENOMIC DNA]</scope>
    <source>
        <strain evidence="20 21">DSM 25350</strain>
    </source>
</reference>
<dbReference type="CDD" id="cd00082">
    <property type="entry name" value="HisKA"/>
    <property type="match status" value="1"/>
</dbReference>
<evidence type="ECO:0000256" key="10">
    <source>
        <dbReference type="ARBA" id="ARBA00022692"/>
    </source>
</evidence>
<dbReference type="OrthoDB" id="9813151at2"/>
<keyword evidence="13" id="KW-0067">ATP-binding</keyword>
<dbReference type="GO" id="GO:0000155">
    <property type="term" value="F:phosphorelay sensor kinase activity"/>
    <property type="evidence" value="ECO:0007669"/>
    <property type="project" value="InterPro"/>
</dbReference>
<dbReference type="NCBIfam" id="NF008235">
    <property type="entry name" value="PRK11006.1"/>
    <property type="match status" value="1"/>
</dbReference>
<evidence type="ECO:0000256" key="6">
    <source>
        <dbReference type="ARBA" id="ARBA00022475"/>
    </source>
</evidence>
<evidence type="ECO:0000259" key="19">
    <source>
        <dbReference type="PROSITE" id="PS50109"/>
    </source>
</evidence>
<evidence type="ECO:0000256" key="4">
    <source>
        <dbReference type="ARBA" id="ARBA00019665"/>
    </source>
</evidence>
<name>A0A316G033_9GAMM</name>
<dbReference type="PANTHER" id="PTHR45453">
    <property type="entry name" value="PHOSPHATE REGULON SENSOR PROTEIN PHOR"/>
    <property type="match status" value="1"/>
</dbReference>
<dbReference type="InterPro" id="IPR003661">
    <property type="entry name" value="HisK_dim/P_dom"/>
</dbReference>
<comment type="caution">
    <text evidence="20">The sequence shown here is derived from an EMBL/GenBank/DDBJ whole genome shotgun (WGS) entry which is preliminary data.</text>
</comment>
<keyword evidence="16 18" id="KW-0472">Membrane</keyword>
<gene>
    <name evidence="20" type="ORF">C8D97_10137</name>
</gene>
<dbReference type="InterPro" id="IPR004358">
    <property type="entry name" value="Sig_transdc_His_kin-like_C"/>
</dbReference>
<evidence type="ECO:0000256" key="2">
    <source>
        <dbReference type="ARBA" id="ARBA00004236"/>
    </source>
</evidence>
<dbReference type="InterPro" id="IPR021766">
    <property type="entry name" value="PhoR_N"/>
</dbReference>
<dbReference type="SUPFAM" id="SSF47384">
    <property type="entry name" value="Homodimeric domain of signal transducing histidine kinase"/>
    <property type="match status" value="1"/>
</dbReference>
<dbReference type="InterPro" id="IPR036097">
    <property type="entry name" value="HisK_dim/P_sf"/>
</dbReference>
<evidence type="ECO:0000256" key="1">
    <source>
        <dbReference type="ARBA" id="ARBA00000085"/>
    </source>
</evidence>
<keyword evidence="7" id="KW-0597">Phosphoprotein</keyword>
<dbReference type="InterPro" id="IPR003594">
    <property type="entry name" value="HATPase_dom"/>
</dbReference>
<evidence type="ECO:0000256" key="13">
    <source>
        <dbReference type="ARBA" id="ARBA00022840"/>
    </source>
</evidence>
<dbReference type="SMART" id="SM00388">
    <property type="entry name" value="HisKA"/>
    <property type="match status" value="1"/>
</dbReference>
<dbReference type="AlphaFoldDB" id="A0A316G033"/>
<dbReference type="Pfam" id="PF00512">
    <property type="entry name" value="HisKA"/>
    <property type="match status" value="1"/>
</dbReference>
<keyword evidence="15" id="KW-0902">Two-component regulatory system</keyword>
<sequence length="428" mass="48773">MSSFRYWGVEIWFVSLISSVAILIGLFTGYTGEILFLLVAAYLAWHLRQIYRLKYWLTKSRDLYPPDSQGIWSDIFHSIYLLQKRNRKSRKRLTNILSEFRASTAALPDGAIVLGKLSDIIWFNRSAELLLGFNTKQDIGQRISNLIRNPRFVNYLNSGDYSLPIEMTSPIDDDVKLSFRLTTYNKNQRLLIVRNISRIYQLEKIRQDFVANVSHELRTPLTVVNGYVEIFADSKDQLPAFFGRPIDQMGQQVLRMRSLVDDLLTLSKLESGDDASRNDKVKPHIVLKRIAEEARALSDSKHTIEFKCDTESAILGNEKELHSAFSNLVFNAVRYTPEGGTITIGWQQDHQGLKMSVQDTGPGIDAVHIPRLTERFYRVDDGRDREVGGTGLGLAIVKHILEGHGSELRIESELGRGSCFYCYFIAAD</sequence>
<dbReference type="Gene3D" id="3.30.565.10">
    <property type="entry name" value="Histidine kinase-like ATPase, C-terminal domain"/>
    <property type="match status" value="1"/>
</dbReference>
<evidence type="ECO:0000313" key="20">
    <source>
        <dbReference type="EMBL" id="PWK54189.1"/>
    </source>
</evidence>
<evidence type="ECO:0000256" key="11">
    <source>
        <dbReference type="ARBA" id="ARBA00022741"/>
    </source>
</evidence>
<comment type="catalytic activity">
    <reaction evidence="1">
        <text>ATP + protein L-histidine = ADP + protein N-phospho-L-histidine.</text>
        <dbReference type="EC" id="2.7.13.3"/>
    </reaction>
</comment>
<keyword evidence="14 18" id="KW-1133">Transmembrane helix</keyword>
<evidence type="ECO:0000256" key="18">
    <source>
        <dbReference type="SAM" id="Phobius"/>
    </source>
</evidence>
<evidence type="ECO:0000256" key="5">
    <source>
        <dbReference type="ARBA" id="ARBA00022448"/>
    </source>
</evidence>
<dbReference type="NCBIfam" id="TIGR02966">
    <property type="entry name" value="phoR_proteo"/>
    <property type="match status" value="1"/>
</dbReference>
<evidence type="ECO:0000256" key="9">
    <source>
        <dbReference type="ARBA" id="ARBA00022679"/>
    </source>
</evidence>
<dbReference type="InterPro" id="IPR005467">
    <property type="entry name" value="His_kinase_dom"/>
</dbReference>
<dbReference type="SMART" id="SM00387">
    <property type="entry name" value="HATPase_c"/>
    <property type="match status" value="1"/>
</dbReference>
<keyword evidence="21" id="KW-1185">Reference proteome</keyword>
<dbReference type="InterPro" id="IPR050351">
    <property type="entry name" value="BphY/WalK/GraS-like"/>
</dbReference>
<evidence type="ECO:0000256" key="3">
    <source>
        <dbReference type="ARBA" id="ARBA00012438"/>
    </source>
</evidence>
<dbReference type="Pfam" id="PF11808">
    <property type="entry name" value="PhoR"/>
    <property type="match status" value="1"/>
</dbReference>
<keyword evidence="12 20" id="KW-0418">Kinase</keyword>
<dbReference type="InterPro" id="IPR035965">
    <property type="entry name" value="PAS-like_dom_sf"/>
</dbReference>
<dbReference type="RefSeq" id="WP_109761318.1">
    <property type="nucleotide sequence ID" value="NZ_QGGU01000001.1"/>
</dbReference>
<evidence type="ECO:0000256" key="14">
    <source>
        <dbReference type="ARBA" id="ARBA00022989"/>
    </source>
</evidence>
<feature type="transmembrane region" description="Helical" evidence="18">
    <location>
        <begin position="12"/>
        <end position="45"/>
    </location>
</feature>
<dbReference type="FunFam" id="1.10.287.130:FF:000001">
    <property type="entry name" value="Two-component sensor histidine kinase"/>
    <property type="match status" value="1"/>
</dbReference>
<feature type="domain" description="Histidine kinase" evidence="19">
    <location>
        <begin position="212"/>
        <end position="428"/>
    </location>
</feature>
<dbReference type="PRINTS" id="PR00344">
    <property type="entry name" value="BCTRLSENSOR"/>
</dbReference>
<keyword evidence="6" id="KW-1003">Cell membrane</keyword>
<evidence type="ECO:0000256" key="16">
    <source>
        <dbReference type="ARBA" id="ARBA00023136"/>
    </source>
</evidence>
<dbReference type="Proteomes" id="UP000245790">
    <property type="component" value="Unassembled WGS sequence"/>
</dbReference>
<dbReference type="PANTHER" id="PTHR45453:SF1">
    <property type="entry name" value="PHOSPHATE REGULON SENSOR PROTEIN PHOR"/>
    <property type="match status" value="1"/>
</dbReference>
<accession>A0A316G033</accession>
<evidence type="ECO:0000256" key="8">
    <source>
        <dbReference type="ARBA" id="ARBA00022592"/>
    </source>
</evidence>
<dbReference type="Gene3D" id="1.10.287.130">
    <property type="match status" value="1"/>
</dbReference>